<dbReference type="Proteomes" id="UP001160390">
    <property type="component" value="Unassembled WGS sequence"/>
</dbReference>
<comment type="caution">
    <text evidence="1">The sequence shown here is derived from an EMBL/GenBank/DDBJ whole genome shotgun (WGS) entry which is preliminary data.</text>
</comment>
<protein>
    <recommendedName>
        <fullName evidence="3">F-box domain-containing protein</fullName>
    </recommendedName>
</protein>
<name>A0AA35MGP2_9HYPO</name>
<keyword evidence="2" id="KW-1185">Reference proteome</keyword>
<dbReference type="EMBL" id="CABFNP030001282">
    <property type="protein sequence ID" value="CAI6096244.1"/>
    <property type="molecule type" value="Genomic_DNA"/>
</dbReference>
<evidence type="ECO:0000313" key="2">
    <source>
        <dbReference type="Proteomes" id="UP001160390"/>
    </source>
</evidence>
<accession>A0AA35MGP2</accession>
<sequence>MALQFMLNMKNSLLGILADINWDGSTPRLIKYRAPQKRDDSQPSLNSLGNELIIIIFDMVCTESPKSMKNLALVSSHYYHAARYHQHREICLVISESNKERLRKRLAYIVKGGLSSAIRRINVRGDEYVENVDAVVQLLQRTTGLRDLEWLNNGPPGSSIGVPEQVIAALRPRKMVRLHTSLEQETAVPLKPIPKFISPLQTTGSENLYSLRMCLTFHGDENTSKMNQILKRILLSSPNVRKLAINLGPRSRGCIIRPLRRYFGLGFVNGERPPALEELELHHYIFGHGKQPGDEGRISGSCIGYPGKGSEMDYWVETFDWSILRKLQTDSWDFALKLAPKLISLDEASFGQEMERSKFSEFYRAVPNVLSTVRLPKVASLGVEGIVEHASKLKILHVHQEQLRFWDQLRNWAEETIDAPSLLKIQQECPLIEELALDIKRQDDWPYDILDILAGFPKLRSLTIWFELFSYETADFIQPPLTYSAVEQLFIYIRSKRPLSFPPLKELKFQCGTASSRPMKSVLNRSDWPTSSISTYVCQPSERYEEAADGMFRITCLELTEDENAVLERMRYDAEAAPVDLSSSLRIAIHGPYLDEPPYDFSPSRLGEYQKNKTATPLFFFPRPSVTDGNS</sequence>
<organism evidence="1 2">
    <name type="scientific">Clonostachys chloroleuca</name>
    <dbReference type="NCBI Taxonomy" id="1926264"/>
    <lineage>
        <taxon>Eukaryota</taxon>
        <taxon>Fungi</taxon>
        <taxon>Dikarya</taxon>
        <taxon>Ascomycota</taxon>
        <taxon>Pezizomycotina</taxon>
        <taxon>Sordariomycetes</taxon>
        <taxon>Hypocreomycetidae</taxon>
        <taxon>Hypocreales</taxon>
        <taxon>Bionectriaceae</taxon>
        <taxon>Clonostachys</taxon>
    </lineage>
</organism>
<dbReference type="AlphaFoldDB" id="A0AA35MGP2"/>
<reference evidence="1" key="1">
    <citation type="submission" date="2023-01" db="EMBL/GenBank/DDBJ databases">
        <authorList>
            <person name="Piombo E."/>
        </authorList>
    </citation>
    <scope>NUCLEOTIDE SEQUENCE</scope>
</reference>
<proteinExistence type="predicted"/>
<evidence type="ECO:0008006" key="3">
    <source>
        <dbReference type="Google" id="ProtNLM"/>
    </source>
</evidence>
<evidence type="ECO:0000313" key="1">
    <source>
        <dbReference type="EMBL" id="CAI6096244.1"/>
    </source>
</evidence>
<gene>
    <name evidence="1" type="ORF">CCHLO57077_00008926</name>
</gene>